<reference evidence="1" key="1">
    <citation type="submission" date="2023-04" db="EMBL/GenBank/DDBJ databases">
        <title>A chromosome-level genome assembly of the parasitoid wasp Eretmocerus hayati.</title>
        <authorList>
            <person name="Zhong Y."/>
            <person name="Liu S."/>
            <person name="Liu Y."/>
        </authorList>
    </citation>
    <scope>NUCLEOTIDE SEQUENCE</scope>
    <source>
        <strain evidence="1">ZJU_SS_LIU_2023</strain>
    </source>
</reference>
<protein>
    <submittedName>
        <fullName evidence="1">Uncharacterized protein</fullName>
    </submittedName>
</protein>
<gene>
    <name evidence="1" type="ORF">QAD02_020987</name>
</gene>
<accession>A0ACC2PNM9</accession>
<name>A0ACC2PNM9_9HYME</name>
<comment type="caution">
    <text evidence="1">The sequence shown here is derived from an EMBL/GenBank/DDBJ whole genome shotgun (WGS) entry which is preliminary data.</text>
</comment>
<proteinExistence type="predicted"/>
<dbReference type="EMBL" id="CM056741">
    <property type="protein sequence ID" value="KAJ8685194.1"/>
    <property type="molecule type" value="Genomic_DNA"/>
</dbReference>
<dbReference type="Proteomes" id="UP001239111">
    <property type="component" value="Chromosome 1"/>
</dbReference>
<sequence>MSKRVSNFSEYSRGKKYRKKRNRRSDRFLQHQKRGDPRVCDTDSSESTDADNLPGNFSNDLGSSSDGNDGTANGPNVSDADHWFIISIQQSKRDENFALGVWARNCTGLPQYPSCAGDSAGSSPNSSPRATQSQMEHTGVQNPIDASPRVPESQGASVSECDDSSESDSDEAGESDRSLLFDPTEPEANLFLDFFRDCLRKLHKGISIVIRNVTIKVRGIIICGTCDLRAKAHSLKMKLYSGAFGCQVCIIKGVRLNRVQTHPYTAKVDMRTSDESLKHAEGALKNCKDTKNERELTDVFGVKGFTELSKLVYKYIETTTVDIMHCGYVGLAKRLGSLCLPLLHDIMDEKYFNHHKLLVYGLHLLNQNSISSEMIDLAEKLLNEYVLQFADLYGEAFMTCYLHLLFHLPGLHIVYEFTRISDKRLVTENIPGRVSCNSWRTPWRSLDKYAQPRVMVVILQTIEDNIWRILTDSA</sequence>
<evidence type="ECO:0000313" key="2">
    <source>
        <dbReference type="Proteomes" id="UP001239111"/>
    </source>
</evidence>
<organism evidence="1 2">
    <name type="scientific">Eretmocerus hayati</name>
    <dbReference type="NCBI Taxonomy" id="131215"/>
    <lineage>
        <taxon>Eukaryota</taxon>
        <taxon>Metazoa</taxon>
        <taxon>Ecdysozoa</taxon>
        <taxon>Arthropoda</taxon>
        <taxon>Hexapoda</taxon>
        <taxon>Insecta</taxon>
        <taxon>Pterygota</taxon>
        <taxon>Neoptera</taxon>
        <taxon>Endopterygota</taxon>
        <taxon>Hymenoptera</taxon>
        <taxon>Apocrita</taxon>
        <taxon>Proctotrupomorpha</taxon>
        <taxon>Chalcidoidea</taxon>
        <taxon>Aphelinidae</taxon>
        <taxon>Aphelininae</taxon>
        <taxon>Eretmocerus</taxon>
    </lineage>
</organism>
<evidence type="ECO:0000313" key="1">
    <source>
        <dbReference type="EMBL" id="KAJ8685194.1"/>
    </source>
</evidence>
<keyword evidence="2" id="KW-1185">Reference proteome</keyword>